<evidence type="ECO:0000256" key="1">
    <source>
        <dbReference type="SAM" id="Phobius"/>
    </source>
</evidence>
<dbReference type="KEGG" id="lha:LHA_0951"/>
<evidence type="ECO:0000313" key="2">
    <source>
        <dbReference type="EMBL" id="CEK10018.1"/>
    </source>
</evidence>
<keyword evidence="1" id="KW-0812">Transmembrane</keyword>
<feature type="transmembrane region" description="Helical" evidence="1">
    <location>
        <begin position="171"/>
        <end position="191"/>
    </location>
</feature>
<protein>
    <submittedName>
        <fullName evidence="2">Uncharacterized protein</fullName>
    </submittedName>
</protein>
<reference evidence="3" key="1">
    <citation type="submission" date="2014-09" db="EMBL/GenBank/DDBJ databases">
        <authorList>
            <person name="Gomez-Valero L."/>
        </authorList>
    </citation>
    <scope>NUCLEOTIDE SEQUENCE [LARGE SCALE GENOMIC DNA]</scope>
    <source>
        <strain evidence="3">ATCC35250</strain>
    </source>
</reference>
<dbReference type="HOGENOM" id="CLU_1164700_0_0_6"/>
<gene>
    <name evidence="2" type="ORF">LHA_0951</name>
</gene>
<sequence>MNNHFEDFLKLLENASEECQLALLDFTGLDLSHVNFEQFQHKIQSKLASVILTKANLVSAKGLTQEFLDNCKEYTDAQLPKTLIPSWTATKTKQVHHYLDELSAYGTILSTSNFEAGREKGKLAIALAKELKDKIRYTTKHNGAFQTEFLKLLHKHDEVFNEPRFYGLKKIIANIALFILGFAVGYAAAAARHKRETGSYFFFSKTQTQENIENVQKASQSTDESTEFHTADISTAFS</sequence>
<dbReference type="EMBL" id="LN681225">
    <property type="protein sequence ID" value="CEK10018.1"/>
    <property type="molecule type" value="Genomic_DNA"/>
</dbReference>
<dbReference type="Proteomes" id="UP000032803">
    <property type="component" value="Chromosome I"/>
</dbReference>
<dbReference type="OrthoDB" id="9973302at2"/>
<keyword evidence="1" id="KW-0472">Membrane</keyword>
<keyword evidence="3" id="KW-1185">Reference proteome</keyword>
<accession>A0A0A8UMP4</accession>
<name>A0A0A8UMP4_LEGHA</name>
<dbReference type="PATRIC" id="fig|449.7.peg.3034"/>
<evidence type="ECO:0000313" key="3">
    <source>
        <dbReference type="Proteomes" id="UP000032803"/>
    </source>
</evidence>
<keyword evidence="1" id="KW-1133">Transmembrane helix</keyword>
<proteinExistence type="predicted"/>
<dbReference type="RefSeq" id="WP_045105457.1">
    <property type="nucleotide sequence ID" value="NZ_LN681225.1"/>
</dbReference>
<organism evidence="2 3">
    <name type="scientific">Legionella hackeliae</name>
    <dbReference type="NCBI Taxonomy" id="449"/>
    <lineage>
        <taxon>Bacteria</taxon>
        <taxon>Pseudomonadati</taxon>
        <taxon>Pseudomonadota</taxon>
        <taxon>Gammaproteobacteria</taxon>
        <taxon>Legionellales</taxon>
        <taxon>Legionellaceae</taxon>
        <taxon>Legionella</taxon>
    </lineage>
</organism>
<dbReference type="AlphaFoldDB" id="A0A0A8UMP4"/>